<feature type="compositionally biased region" description="Basic and acidic residues" evidence="1">
    <location>
        <begin position="53"/>
        <end position="66"/>
    </location>
</feature>
<feature type="compositionally biased region" description="Low complexity" evidence="1">
    <location>
        <begin position="176"/>
        <end position="188"/>
    </location>
</feature>
<keyword evidence="3" id="KW-1185">Reference proteome</keyword>
<accession>A0AAV9VUU4</accession>
<feature type="compositionally biased region" description="Basic residues" evidence="1">
    <location>
        <begin position="458"/>
        <end position="470"/>
    </location>
</feature>
<feature type="region of interest" description="Disordered" evidence="1">
    <location>
        <begin position="747"/>
        <end position="937"/>
    </location>
</feature>
<feature type="compositionally biased region" description="Low complexity" evidence="1">
    <location>
        <begin position="438"/>
        <end position="457"/>
    </location>
</feature>
<feature type="compositionally biased region" description="Low complexity" evidence="1">
    <location>
        <begin position="226"/>
        <end position="239"/>
    </location>
</feature>
<feature type="compositionally biased region" description="Low complexity" evidence="1">
    <location>
        <begin position="40"/>
        <end position="50"/>
    </location>
</feature>
<feature type="region of interest" description="Disordered" evidence="1">
    <location>
        <begin position="1"/>
        <end position="188"/>
    </location>
</feature>
<evidence type="ECO:0000256" key="1">
    <source>
        <dbReference type="SAM" id="MobiDB-lite"/>
    </source>
</evidence>
<feature type="compositionally biased region" description="Low complexity" evidence="1">
    <location>
        <begin position="510"/>
        <end position="521"/>
    </location>
</feature>
<organism evidence="2 3">
    <name type="scientific">Arthrobotrys musiformis</name>
    <dbReference type="NCBI Taxonomy" id="47236"/>
    <lineage>
        <taxon>Eukaryota</taxon>
        <taxon>Fungi</taxon>
        <taxon>Dikarya</taxon>
        <taxon>Ascomycota</taxon>
        <taxon>Pezizomycotina</taxon>
        <taxon>Orbiliomycetes</taxon>
        <taxon>Orbiliales</taxon>
        <taxon>Orbiliaceae</taxon>
        <taxon>Arthrobotrys</taxon>
    </lineage>
</organism>
<evidence type="ECO:0000313" key="3">
    <source>
        <dbReference type="Proteomes" id="UP001370758"/>
    </source>
</evidence>
<comment type="caution">
    <text evidence="2">The sequence shown here is derived from an EMBL/GenBank/DDBJ whole genome shotgun (WGS) entry which is preliminary data.</text>
</comment>
<feature type="region of interest" description="Disordered" evidence="1">
    <location>
        <begin position="208"/>
        <end position="249"/>
    </location>
</feature>
<proteinExistence type="predicted"/>
<feature type="compositionally biased region" description="Acidic residues" evidence="1">
    <location>
        <begin position="925"/>
        <end position="937"/>
    </location>
</feature>
<name>A0AAV9VUU4_9PEZI</name>
<protein>
    <submittedName>
        <fullName evidence="2">Uncharacterized protein</fullName>
    </submittedName>
</protein>
<dbReference type="AlphaFoldDB" id="A0AAV9VUU4"/>
<gene>
    <name evidence="2" type="ORF">TWF481_001960</name>
</gene>
<dbReference type="Proteomes" id="UP001370758">
    <property type="component" value="Unassembled WGS sequence"/>
</dbReference>
<feature type="region of interest" description="Disordered" evidence="1">
    <location>
        <begin position="385"/>
        <end position="409"/>
    </location>
</feature>
<feature type="compositionally biased region" description="Low complexity" evidence="1">
    <location>
        <begin position="1"/>
        <end position="11"/>
    </location>
</feature>
<feature type="compositionally biased region" description="Low complexity" evidence="1">
    <location>
        <begin position="80"/>
        <end position="94"/>
    </location>
</feature>
<feature type="compositionally biased region" description="Low complexity" evidence="1">
    <location>
        <begin position="114"/>
        <end position="128"/>
    </location>
</feature>
<feature type="region of interest" description="Disordered" evidence="1">
    <location>
        <begin position="431"/>
        <end position="521"/>
    </location>
</feature>
<evidence type="ECO:0000313" key="2">
    <source>
        <dbReference type="EMBL" id="KAK6496981.1"/>
    </source>
</evidence>
<dbReference type="EMBL" id="JAVHJL010000010">
    <property type="protein sequence ID" value="KAK6496981.1"/>
    <property type="molecule type" value="Genomic_DNA"/>
</dbReference>
<sequence>MKKGQTGQRGQRQGGNASGTPRGDPSGQRQQQQRPHEQQEQQQQQQQQQQAAEEYHGPDYWDERGFPRYYPKTGPPAPATEPATRPGPATTTSPQTPQRQLISPPPPSEQPLFSHQQPPSSHHQGPQEPQHHQPHHTHQQERQDQSYSAHLHPAHPVHPVHPQSLPDHQHQNQFPHQDQYQVQYQQHQVAGYQHHQVQYQNQLLASQFHQAQHQSRPPVPRVDPIQYQQSHQGQNQQLEHQQDHRNQDQPPVLEAHQAQDQFQTQQAYWNRNQQYLAPASDGYHPEYRQTQIPSVNHPDQAAGYDPSYQQAASVGFNQRHQAAPDPLDLCQPNPSSIPPADQNYYQASFAEGSAADNHAFHSPTHSIDSTLDMAPKKRVSTKDLMVGAGSAAQSQQPVPGQILSPVTGSVPDPQASIAALAEAFPTPFSSRFQEGQLAGPSSTIAATSSSPGPSSSSKSKKNKKKKKGKSKATTPSAPAVLSQVSGNRAGNPVVVSDDEKDDHEKSTPEVAAGVAASSASGPMSQAQLAYLQSKYDDETQKLRATKGKQAVRASGSATVPPAVAPASGPLVADQPVELVAEEVALGTSPSAKLPTSGWEMDKARLGRFNRPDSAADLAFRATYPYYMEGVLEEDPLELGDLQPAPAAAATAAAAATLTPWKPAETKSEDLGLPSAGLVDWDDEWANTFGFRFDEEEPAHRDPVDDIAQWVSDVALESPGKPEALSLDDLGAELDAFWGDVAEVTSQPPCAQASEGGDADGDIEIPDQSPTSPLTQLSHLSTPPDLQEEDRAVEVVDLIFDDENASEPAGSEVMIEVAIPSSNPSATAPNPPLRRSKRGAQGSPEGSSARARSRPRTAQVPAVNTPAPRRRSARISGATLSVQPRSPRESSPAMSATSDGRRGSRTTTSFIHRYLNTRYQGQGQQESEEVDDDEVDMV</sequence>
<feature type="compositionally biased region" description="Polar residues" evidence="1">
    <location>
        <begin position="767"/>
        <end position="780"/>
    </location>
</feature>
<reference evidence="2 3" key="1">
    <citation type="submission" date="2023-08" db="EMBL/GenBank/DDBJ databases">
        <authorList>
            <person name="Palmer J.M."/>
        </authorList>
    </citation>
    <scope>NUCLEOTIDE SEQUENCE [LARGE SCALE GENOMIC DNA]</scope>
    <source>
        <strain evidence="2 3">TWF481</strain>
    </source>
</reference>